<dbReference type="PANTHER" id="PTHR33471:SF7">
    <property type="entry name" value="ATP-DEPENDENT ZINC METALLOPROTEASE-RELATED"/>
    <property type="match status" value="1"/>
</dbReference>
<name>L1JQM9_GUITC</name>
<keyword evidence="7" id="KW-1185">Reference proteome</keyword>
<feature type="chain" id="PRO_5008771782" description="EF-hand domain-containing protein" evidence="3">
    <location>
        <begin position="27"/>
        <end position="558"/>
    </location>
</feature>
<dbReference type="SUPFAM" id="SSF47473">
    <property type="entry name" value="EF-hand"/>
    <property type="match status" value="1"/>
</dbReference>
<dbReference type="InterPro" id="IPR018247">
    <property type="entry name" value="EF_Hand_1_Ca_BS"/>
</dbReference>
<keyword evidence="1" id="KW-0106">Calcium</keyword>
<dbReference type="GeneID" id="17307207"/>
<dbReference type="GO" id="GO:0005509">
    <property type="term" value="F:calcium ion binding"/>
    <property type="evidence" value="ECO:0007669"/>
    <property type="project" value="InterPro"/>
</dbReference>
<feature type="domain" description="EF-hand" evidence="4">
    <location>
        <begin position="152"/>
        <end position="187"/>
    </location>
</feature>
<evidence type="ECO:0000313" key="5">
    <source>
        <dbReference type="EMBL" id="EKX50495.1"/>
    </source>
</evidence>
<reference evidence="5 7" key="1">
    <citation type="journal article" date="2012" name="Nature">
        <title>Algal genomes reveal evolutionary mosaicism and the fate of nucleomorphs.</title>
        <authorList>
            <consortium name="DOE Joint Genome Institute"/>
            <person name="Curtis B.A."/>
            <person name="Tanifuji G."/>
            <person name="Burki F."/>
            <person name="Gruber A."/>
            <person name="Irimia M."/>
            <person name="Maruyama S."/>
            <person name="Arias M.C."/>
            <person name="Ball S.G."/>
            <person name="Gile G.H."/>
            <person name="Hirakawa Y."/>
            <person name="Hopkins J.F."/>
            <person name="Kuo A."/>
            <person name="Rensing S.A."/>
            <person name="Schmutz J."/>
            <person name="Symeonidi A."/>
            <person name="Elias M."/>
            <person name="Eveleigh R.J."/>
            <person name="Herman E.K."/>
            <person name="Klute M.J."/>
            <person name="Nakayama T."/>
            <person name="Obornik M."/>
            <person name="Reyes-Prieto A."/>
            <person name="Armbrust E.V."/>
            <person name="Aves S.J."/>
            <person name="Beiko R.G."/>
            <person name="Coutinho P."/>
            <person name="Dacks J.B."/>
            <person name="Durnford D.G."/>
            <person name="Fast N.M."/>
            <person name="Green B.R."/>
            <person name="Grisdale C.J."/>
            <person name="Hempel F."/>
            <person name="Henrissat B."/>
            <person name="Hoppner M.P."/>
            <person name="Ishida K."/>
            <person name="Kim E."/>
            <person name="Koreny L."/>
            <person name="Kroth P.G."/>
            <person name="Liu Y."/>
            <person name="Malik S.B."/>
            <person name="Maier U.G."/>
            <person name="McRose D."/>
            <person name="Mock T."/>
            <person name="Neilson J.A."/>
            <person name="Onodera N.T."/>
            <person name="Poole A.M."/>
            <person name="Pritham E.J."/>
            <person name="Richards T.A."/>
            <person name="Rocap G."/>
            <person name="Roy S.W."/>
            <person name="Sarai C."/>
            <person name="Schaack S."/>
            <person name="Shirato S."/>
            <person name="Slamovits C.H."/>
            <person name="Spencer D.F."/>
            <person name="Suzuki S."/>
            <person name="Worden A.Z."/>
            <person name="Zauner S."/>
            <person name="Barry K."/>
            <person name="Bell C."/>
            <person name="Bharti A.K."/>
            <person name="Crow J.A."/>
            <person name="Grimwood J."/>
            <person name="Kramer R."/>
            <person name="Lindquist E."/>
            <person name="Lucas S."/>
            <person name="Salamov A."/>
            <person name="McFadden G.I."/>
            <person name="Lane C.E."/>
            <person name="Keeling P.J."/>
            <person name="Gray M.W."/>
            <person name="Grigoriev I.V."/>
            <person name="Archibald J.M."/>
        </authorList>
    </citation>
    <scope>NUCLEOTIDE SEQUENCE</scope>
    <source>
        <strain evidence="5 7">CCMP2712</strain>
    </source>
</reference>
<proteinExistence type="predicted"/>
<organism evidence="5">
    <name type="scientific">Guillardia theta (strain CCMP2712)</name>
    <name type="common">Cryptophyte</name>
    <dbReference type="NCBI Taxonomy" id="905079"/>
    <lineage>
        <taxon>Eukaryota</taxon>
        <taxon>Cryptophyceae</taxon>
        <taxon>Pyrenomonadales</taxon>
        <taxon>Geminigeraceae</taxon>
        <taxon>Guillardia</taxon>
    </lineage>
</organism>
<dbReference type="EMBL" id="JH992978">
    <property type="protein sequence ID" value="EKX50495.1"/>
    <property type="molecule type" value="Genomic_DNA"/>
</dbReference>
<dbReference type="HOGENOM" id="CLU_488743_0_0_1"/>
<keyword evidence="3" id="KW-0732">Signal</keyword>
<evidence type="ECO:0000259" key="4">
    <source>
        <dbReference type="PROSITE" id="PS50222"/>
    </source>
</evidence>
<dbReference type="Pfam" id="PF13499">
    <property type="entry name" value="EF-hand_7"/>
    <property type="match status" value="1"/>
</dbReference>
<dbReference type="Proteomes" id="UP000011087">
    <property type="component" value="Unassembled WGS sequence"/>
</dbReference>
<evidence type="ECO:0000313" key="6">
    <source>
        <dbReference type="EnsemblProtists" id="EKX50495"/>
    </source>
</evidence>
<dbReference type="RefSeq" id="XP_005837475.1">
    <property type="nucleotide sequence ID" value="XM_005837418.1"/>
</dbReference>
<dbReference type="CDD" id="cd00051">
    <property type="entry name" value="EFh"/>
    <property type="match status" value="1"/>
</dbReference>
<feature type="transmembrane region" description="Helical" evidence="2">
    <location>
        <begin position="320"/>
        <end position="341"/>
    </location>
</feature>
<sequence>MGKARLGMKQVMFCLLVGTLPLSVDAFVSKTGLLGRSQSTRHLTCNRGHRKAQKLFLLAEDSRGERQERARKLADDAWKALVVAREAEAKASTLRAGRSTLTDVSSEIRMKKLFGSFADTLYKSWGAVLTGRPGEVDPLGMNSRISETSQDDKDFRIRSVFDRLDQDINGGVDKQELLQGLKTIMNFEADNTIDDLFDEADANGDGLIQYEEFSRVVNTYMAKMESVELAERASQAQQLSQRFSRSYDTVYAELNEINLIGDANATVPALDRLKQEGKLLWWNSAPRISQDTTPQRMLSVTGMSDPDKQMGISVDSFSKFRYQGVGVLGITGALSLILAGFPGPWLYLIPPDLLAGYGYITLIINIFVTVFGRQLDGLNEKRILDQTSNSGDRWVRREAGRFIGAYLCGLPLESILPDRNGYSIVKVFSKRSGNFDLEKLRASVMGDGFIPEGLTKQEMDRQSIVQMFGPVAEYIKYGEATFGYRYFRQLDLELDLAQSILDRRARQIQARYGITMSFQIIKQHEEGFEKVVDAFKRGCQPAEIIAIFETASLSQRVE</sequence>
<dbReference type="InterPro" id="IPR002048">
    <property type="entry name" value="EF_hand_dom"/>
</dbReference>
<reference evidence="6" key="3">
    <citation type="submission" date="2015-06" db="UniProtKB">
        <authorList>
            <consortium name="EnsemblProtists"/>
        </authorList>
    </citation>
    <scope>IDENTIFICATION</scope>
</reference>
<reference evidence="7" key="2">
    <citation type="submission" date="2012-11" db="EMBL/GenBank/DDBJ databases">
        <authorList>
            <person name="Kuo A."/>
            <person name="Curtis B.A."/>
            <person name="Tanifuji G."/>
            <person name="Burki F."/>
            <person name="Gruber A."/>
            <person name="Irimia M."/>
            <person name="Maruyama S."/>
            <person name="Arias M.C."/>
            <person name="Ball S.G."/>
            <person name="Gile G.H."/>
            <person name="Hirakawa Y."/>
            <person name="Hopkins J.F."/>
            <person name="Rensing S.A."/>
            <person name="Schmutz J."/>
            <person name="Symeonidi A."/>
            <person name="Elias M."/>
            <person name="Eveleigh R.J."/>
            <person name="Herman E.K."/>
            <person name="Klute M.J."/>
            <person name="Nakayama T."/>
            <person name="Obornik M."/>
            <person name="Reyes-Prieto A."/>
            <person name="Armbrust E.V."/>
            <person name="Aves S.J."/>
            <person name="Beiko R.G."/>
            <person name="Coutinho P."/>
            <person name="Dacks J.B."/>
            <person name="Durnford D.G."/>
            <person name="Fast N.M."/>
            <person name="Green B.R."/>
            <person name="Grisdale C."/>
            <person name="Hempe F."/>
            <person name="Henrissat B."/>
            <person name="Hoppner M.P."/>
            <person name="Ishida K.-I."/>
            <person name="Kim E."/>
            <person name="Koreny L."/>
            <person name="Kroth P.G."/>
            <person name="Liu Y."/>
            <person name="Malik S.-B."/>
            <person name="Maier U.G."/>
            <person name="McRose D."/>
            <person name="Mock T."/>
            <person name="Neilson J.A."/>
            <person name="Onodera N.T."/>
            <person name="Poole A.M."/>
            <person name="Pritham E.J."/>
            <person name="Richards T.A."/>
            <person name="Rocap G."/>
            <person name="Roy S.W."/>
            <person name="Sarai C."/>
            <person name="Schaack S."/>
            <person name="Shirato S."/>
            <person name="Slamovits C.H."/>
            <person name="Spencer D.F."/>
            <person name="Suzuki S."/>
            <person name="Worden A.Z."/>
            <person name="Zauner S."/>
            <person name="Barry K."/>
            <person name="Bell C."/>
            <person name="Bharti A.K."/>
            <person name="Crow J.A."/>
            <person name="Grimwood J."/>
            <person name="Kramer R."/>
            <person name="Lindquist E."/>
            <person name="Lucas S."/>
            <person name="Salamov A."/>
            <person name="McFadden G.I."/>
            <person name="Lane C.E."/>
            <person name="Keeling P.J."/>
            <person name="Gray M.W."/>
            <person name="Grigoriev I.V."/>
            <person name="Archibald J.M."/>
        </authorList>
    </citation>
    <scope>NUCLEOTIDE SEQUENCE</scope>
    <source>
        <strain evidence="7">CCMP2712</strain>
    </source>
</reference>
<keyword evidence="2" id="KW-0812">Transmembrane</keyword>
<evidence type="ECO:0000256" key="1">
    <source>
        <dbReference type="ARBA" id="ARBA00022837"/>
    </source>
</evidence>
<evidence type="ECO:0000256" key="3">
    <source>
        <dbReference type="SAM" id="SignalP"/>
    </source>
</evidence>
<gene>
    <name evidence="5" type="ORF">GUITHDRAFT_135159</name>
</gene>
<dbReference type="STRING" id="905079.L1JQM9"/>
<protein>
    <recommendedName>
        <fullName evidence="4">EF-hand domain-containing protein</fullName>
    </recommendedName>
</protein>
<feature type="transmembrane region" description="Helical" evidence="2">
    <location>
        <begin position="353"/>
        <end position="372"/>
    </location>
</feature>
<dbReference type="EnsemblProtists" id="EKX50495">
    <property type="protein sequence ID" value="EKX50495"/>
    <property type="gene ID" value="GUITHDRAFT_135159"/>
</dbReference>
<dbReference type="SMART" id="SM00054">
    <property type="entry name" value="EFh"/>
    <property type="match status" value="2"/>
</dbReference>
<evidence type="ECO:0000256" key="2">
    <source>
        <dbReference type="SAM" id="Phobius"/>
    </source>
</evidence>
<dbReference type="PROSITE" id="PS50222">
    <property type="entry name" value="EF_HAND_2"/>
    <property type="match status" value="2"/>
</dbReference>
<evidence type="ECO:0000313" key="7">
    <source>
        <dbReference type="Proteomes" id="UP000011087"/>
    </source>
</evidence>
<dbReference type="PaxDb" id="55529-EKX50495"/>
<keyword evidence="2" id="KW-1133">Transmembrane helix</keyword>
<dbReference type="Gene3D" id="1.10.238.10">
    <property type="entry name" value="EF-hand"/>
    <property type="match status" value="1"/>
</dbReference>
<dbReference type="PROSITE" id="PS00018">
    <property type="entry name" value="EF_HAND_1"/>
    <property type="match status" value="1"/>
</dbReference>
<feature type="signal peptide" evidence="3">
    <location>
        <begin position="1"/>
        <end position="26"/>
    </location>
</feature>
<feature type="domain" description="EF-hand" evidence="4">
    <location>
        <begin position="188"/>
        <end position="223"/>
    </location>
</feature>
<dbReference type="InterPro" id="IPR011992">
    <property type="entry name" value="EF-hand-dom_pair"/>
</dbReference>
<dbReference type="KEGG" id="gtt:GUITHDRAFT_135159"/>
<dbReference type="PANTHER" id="PTHR33471">
    <property type="entry name" value="ATP-DEPENDENT ZINC METALLOPROTEASE-RELATED"/>
    <property type="match status" value="1"/>
</dbReference>
<dbReference type="AlphaFoldDB" id="L1JQM9"/>
<dbReference type="OrthoDB" id="26525at2759"/>
<keyword evidence="2" id="KW-0472">Membrane</keyword>
<accession>L1JQM9</accession>